<dbReference type="PANTHER" id="PTHR48109:SF4">
    <property type="entry name" value="DIHYDROOROTATE DEHYDROGENASE (QUINONE), MITOCHONDRIAL"/>
    <property type="match status" value="1"/>
</dbReference>
<feature type="binding site" evidence="11">
    <location>
        <begin position="112"/>
        <end position="116"/>
    </location>
    <ligand>
        <name>substrate</name>
    </ligand>
</feature>
<evidence type="ECO:0000256" key="1">
    <source>
        <dbReference type="ARBA" id="ARBA00003125"/>
    </source>
</evidence>
<protein>
    <recommendedName>
        <fullName evidence="11">Dihydroorotate dehydrogenase (quinone)</fullName>
        <ecNumber evidence="11">1.3.5.2</ecNumber>
    </recommendedName>
    <alternativeName>
        <fullName evidence="11">DHOdehase</fullName>
        <shortName evidence="11">DHOD</shortName>
        <shortName evidence="11">DHODase</shortName>
    </alternativeName>
    <alternativeName>
        <fullName evidence="11">Dihydroorotate oxidase</fullName>
    </alternativeName>
</protein>
<evidence type="ECO:0000256" key="11">
    <source>
        <dbReference type="HAMAP-Rule" id="MF_00225"/>
    </source>
</evidence>
<dbReference type="RefSeq" id="WP_315734573.1">
    <property type="nucleotide sequence ID" value="NZ_JAVYII010000007.1"/>
</dbReference>
<feature type="binding site" evidence="11">
    <location>
        <begin position="257"/>
        <end position="258"/>
    </location>
    <ligand>
        <name>substrate</name>
    </ligand>
</feature>
<feature type="binding site" evidence="11">
    <location>
        <begin position="331"/>
        <end position="332"/>
    </location>
    <ligand>
        <name>FMN</name>
        <dbReference type="ChEBI" id="CHEBI:58210"/>
    </ligand>
</feature>
<dbReference type="InterPro" id="IPR005720">
    <property type="entry name" value="Dihydroorotate_DH_cat"/>
</dbReference>
<keyword evidence="7 11" id="KW-0665">Pyrimidine biosynthesis</keyword>
<feature type="domain" description="Dihydroorotate dehydrogenase catalytic" evidence="12">
    <location>
        <begin position="48"/>
        <end position="350"/>
    </location>
</feature>
<feature type="binding site" evidence="11">
    <location>
        <position position="310"/>
    </location>
    <ligand>
        <name>FMN</name>
        <dbReference type="ChEBI" id="CHEBI:58210"/>
    </ligand>
</feature>
<feature type="binding site" evidence="11">
    <location>
        <begin position="63"/>
        <end position="67"/>
    </location>
    <ligand>
        <name>FMN</name>
        <dbReference type="ChEBI" id="CHEBI:58210"/>
    </ligand>
</feature>
<comment type="subcellular location">
    <subcellularLocation>
        <location evidence="11">Cell membrane</location>
        <topology evidence="11">Peripheral membrane protein</topology>
    </subcellularLocation>
    <subcellularLocation>
        <location evidence="2">Membrane</location>
    </subcellularLocation>
</comment>
<evidence type="ECO:0000313" key="13">
    <source>
        <dbReference type="EMBL" id="MDT9594634.1"/>
    </source>
</evidence>
<comment type="pathway">
    <text evidence="3 11">Pyrimidine metabolism; UMP biosynthesis via de novo pathway; orotate from (S)-dihydroorotate (quinone route): step 1/1.</text>
</comment>
<dbReference type="NCBIfam" id="TIGR01036">
    <property type="entry name" value="pyrD_sub2"/>
    <property type="match status" value="1"/>
</dbReference>
<dbReference type="PROSITE" id="PS00912">
    <property type="entry name" value="DHODEHASE_2"/>
    <property type="match status" value="1"/>
</dbReference>
<dbReference type="NCBIfam" id="NF003648">
    <property type="entry name" value="PRK05286.2-1"/>
    <property type="match status" value="1"/>
</dbReference>
<dbReference type="HAMAP" id="MF_00225">
    <property type="entry name" value="DHO_dh_type2"/>
    <property type="match status" value="1"/>
</dbReference>
<keyword evidence="14" id="KW-1185">Reference proteome</keyword>
<keyword evidence="5 11" id="KW-0285">Flavoprotein</keyword>
<dbReference type="InterPro" id="IPR005719">
    <property type="entry name" value="Dihydroorotate_DH_2"/>
</dbReference>
<comment type="similarity">
    <text evidence="4 11">Belongs to the dihydroorotate dehydrogenase family. Type 2 subfamily.</text>
</comment>
<dbReference type="InterPro" id="IPR013785">
    <property type="entry name" value="Aldolase_TIM"/>
</dbReference>
<keyword evidence="6 11" id="KW-0288">FMN</keyword>
<evidence type="ECO:0000256" key="7">
    <source>
        <dbReference type="ARBA" id="ARBA00022975"/>
    </source>
</evidence>
<dbReference type="GO" id="GO:0106430">
    <property type="term" value="F:dihydroorotate dehydrogenase (quinone) activity"/>
    <property type="evidence" value="ECO:0007669"/>
    <property type="project" value="UniProtKB-EC"/>
</dbReference>
<evidence type="ECO:0000256" key="9">
    <source>
        <dbReference type="ARBA" id="ARBA00023136"/>
    </source>
</evidence>
<comment type="function">
    <text evidence="1 11">Catalyzes the conversion of dihydroorotate to orotate with quinone as electron acceptor.</text>
</comment>
<evidence type="ECO:0000256" key="10">
    <source>
        <dbReference type="ARBA" id="ARBA00048639"/>
    </source>
</evidence>
<name>A0ABU3PZS4_9ACTN</name>
<reference evidence="13 14" key="1">
    <citation type="submission" date="2023-08" db="EMBL/GenBank/DDBJ databases">
        <title>Nocardioides seae sp. nov., a bacterium isolated from a soil.</title>
        <authorList>
            <person name="Wang X."/>
        </authorList>
    </citation>
    <scope>NUCLEOTIDE SEQUENCE [LARGE SCALE GENOMIC DNA]</scope>
    <source>
        <strain evidence="13 14">YZH12</strain>
    </source>
</reference>
<dbReference type="Gene3D" id="3.20.20.70">
    <property type="entry name" value="Aldolase class I"/>
    <property type="match status" value="1"/>
</dbReference>
<evidence type="ECO:0000256" key="4">
    <source>
        <dbReference type="ARBA" id="ARBA00005359"/>
    </source>
</evidence>
<evidence type="ECO:0000256" key="3">
    <source>
        <dbReference type="ARBA" id="ARBA00005161"/>
    </source>
</evidence>
<comment type="cofactor">
    <cofactor evidence="11">
        <name>FMN</name>
        <dbReference type="ChEBI" id="CHEBI:58210"/>
    </cofactor>
    <text evidence="11">Binds 1 FMN per subunit.</text>
</comment>
<dbReference type="Proteomes" id="UP001268542">
    <property type="component" value="Unassembled WGS sequence"/>
</dbReference>
<dbReference type="SUPFAM" id="SSF51395">
    <property type="entry name" value="FMN-linked oxidoreductases"/>
    <property type="match status" value="1"/>
</dbReference>
<dbReference type="NCBIfam" id="NF003652">
    <property type="entry name" value="PRK05286.2-5"/>
    <property type="match status" value="1"/>
</dbReference>
<keyword evidence="9 11" id="KW-0472">Membrane</keyword>
<comment type="caution">
    <text evidence="13">The sequence shown here is derived from an EMBL/GenBank/DDBJ whole genome shotgun (WGS) entry which is preliminary data.</text>
</comment>
<comment type="subunit">
    <text evidence="11">Monomer.</text>
</comment>
<dbReference type="PROSITE" id="PS00911">
    <property type="entry name" value="DHODEHASE_1"/>
    <property type="match status" value="1"/>
</dbReference>
<feature type="binding site" evidence="11">
    <location>
        <position position="67"/>
    </location>
    <ligand>
        <name>substrate</name>
    </ligand>
</feature>
<keyword evidence="11" id="KW-1003">Cell membrane</keyword>
<feature type="binding site" evidence="11">
    <location>
        <position position="185"/>
    </location>
    <ligand>
        <name>substrate</name>
    </ligand>
</feature>
<gene>
    <name evidence="11" type="primary">pyrD</name>
    <name evidence="13" type="ORF">RDV89_16230</name>
</gene>
<organism evidence="13 14">
    <name type="scientific">Nocardioides imazamoxiresistens</name>
    <dbReference type="NCBI Taxonomy" id="3231893"/>
    <lineage>
        <taxon>Bacteria</taxon>
        <taxon>Bacillati</taxon>
        <taxon>Actinomycetota</taxon>
        <taxon>Actinomycetes</taxon>
        <taxon>Propionibacteriales</taxon>
        <taxon>Nocardioidaceae</taxon>
        <taxon>Nocardioides</taxon>
    </lineage>
</organism>
<keyword evidence="8 11" id="KW-0560">Oxidoreductase</keyword>
<proteinExistence type="inferred from homology"/>
<dbReference type="InterPro" id="IPR050074">
    <property type="entry name" value="DHO_dehydrogenase"/>
</dbReference>
<evidence type="ECO:0000256" key="8">
    <source>
        <dbReference type="ARBA" id="ARBA00023002"/>
    </source>
</evidence>
<evidence type="ECO:0000256" key="5">
    <source>
        <dbReference type="ARBA" id="ARBA00022630"/>
    </source>
</evidence>
<feature type="binding site" evidence="11">
    <location>
        <position position="190"/>
    </location>
    <ligand>
        <name>substrate</name>
    </ligand>
</feature>
<dbReference type="CDD" id="cd04738">
    <property type="entry name" value="DHOD_2_like"/>
    <property type="match status" value="1"/>
</dbReference>
<feature type="active site" description="Nucleophile" evidence="11">
    <location>
        <position position="188"/>
    </location>
</feature>
<feature type="binding site" evidence="11">
    <location>
        <position position="185"/>
    </location>
    <ligand>
        <name>FMN</name>
        <dbReference type="ChEBI" id="CHEBI:58210"/>
    </ligand>
</feature>
<evidence type="ECO:0000313" key="14">
    <source>
        <dbReference type="Proteomes" id="UP001268542"/>
    </source>
</evidence>
<dbReference type="Pfam" id="PF01180">
    <property type="entry name" value="DHO_dh"/>
    <property type="match status" value="1"/>
</dbReference>
<feature type="binding site" evidence="11">
    <location>
        <position position="149"/>
    </location>
    <ligand>
        <name>FMN</name>
        <dbReference type="ChEBI" id="CHEBI:58210"/>
    </ligand>
</feature>
<feature type="binding site" evidence="11">
    <location>
        <position position="256"/>
    </location>
    <ligand>
        <name>FMN</name>
        <dbReference type="ChEBI" id="CHEBI:58210"/>
    </ligand>
</feature>
<feature type="binding site" evidence="11">
    <location>
        <position position="282"/>
    </location>
    <ligand>
        <name>FMN</name>
        <dbReference type="ChEBI" id="CHEBI:58210"/>
    </ligand>
</feature>
<feature type="binding site" evidence="11">
    <location>
        <position position="87"/>
    </location>
    <ligand>
        <name>FMN</name>
        <dbReference type="ChEBI" id="CHEBI:58210"/>
    </ligand>
</feature>
<dbReference type="InterPro" id="IPR001295">
    <property type="entry name" value="Dihydroorotate_DH_CS"/>
</dbReference>
<evidence type="ECO:0000256" key="6">
    <source>
        <dbReference type="ARBA" id="ARBA00022643"/>
    </source>
</evidence>
<dbReference type="EMBL" id="JAVYII010000007">
    <property type="protein sequence ID" value="MDT9594634.1"/>
    <property type="molecule type" value="Genomic_DNA"/>
</dbReference>
<dbReference type="EC" id="1.3.5.2" evidence="11"/>
<sequence>MGAYDLLFRHGLTRTDPEQAHHAAFRAIRAAGPAVRAARVAPRASEPVEVLGLRFTHRFGLAAGFDKNAVGIDALAALGFSHVEIGTVTGLSQPGNPRPRMFRLVDDRAVVNRMGFNNDGAAAVAQRLAVRAEKLERRGRRPDLVLGVNIGKSKVVPEDDEAAVLADYGSSARLLAPYADYLVVNVSSPNTPGLRSLQAVERLAPLVAHVRRTADAATGSRRVPLLVKIAPDLADDDVLAVADLAVAEDLDGVIATNTTVRRDGLRTPDDVVADIGAGGLSGAPVAERAREVLALLRPRLVGRALVSVGGVEDADEALARVRAGADLVQAYTGFVYGGPLWPRRVASALADGPAPSPQEQP</sequence>
<comment type="catalytic activity">
    <reaction evidence="10 11">
        <text>(S)-dihydroorotate + a quinone = orotate + a quinol</text>
        <dbReference type="Rhea" id="RHEA:30187"/>
        <dbReference type="ChEBI" id="CHEBI:24646"/>
        <dbReference type="ChEBI" id="CHEBI:30839"/>
        <dbReference type="ChEBI" id="CHEBI:30864"/>
        <dbReference type="ChEBI" id="CHEBI:132124"/>
        <dbReference type="EC" id="1.3.5.2"/>
    </reaction>
</comment>
<accession>A0ABU3PZS4</accession>
<dbReference type="PANTHER" id="PTHR48109">
    <property type="entry name" value="DIHYDROOROTATE DEHYDROGENASE (QUINONE), MITOCHONDRIAL-RELATED"/>
    <property type="match status" value="1"/>
</dbReference>
<feature type="binding site" evidence="11">
    <location>
        <position position="228"/>
    </location>
    <ligand>
        <name>FMN</name>
        <dbReference type="ChEBI" id="CHEBI:58210"/>
    </ligand>
</feature>
<evidence type="ECO:0000259" key="12">
    <source>
        <dbReference type="Pfam" id="PF01180"/>
    </source>
</evidence>
<evidence type="ECO:0000256" key="2">
    <source>
        <dbReference type="ARBA" id="ARBA00004370"/>
    </source>
</evidence>